<evidence type="ECO:0000313" key="2">
    <source>
        <dbReference type="EMBL" id="EJX02039.1"/>
    </source>
</evidence>
<dbReference type="AlphaFoldDB" id="J9G5C3"/>
<sequence length="683" mass="77687">MGCALLSTSTLGLVGCSEEIDESNFAIKSEMTAADFILSNEDYSMAKEIFSKVALGSKDGSQIINVLAARGNYTIFLPNNEAVSEYLKTEGVPSVAELTDEQLNLLAKSCIIDNENSPAYETADFPTTGSFEKANLNDRLLSCMMEDSTSEYIINGTSRVVDENNEVSNGFIHVVNRVVAPSAFTLDRLIGSADNMKVFAYLLKVTGWDKKLVDNLDISYEDPDRPKKYELNNVAPFVNQQHRYLGFTAMVEIDSVYEALAGIEKQLDSVGNLVNGEDFIPAIQREAEKHYGTMALTNFTHKDNALNQFVAYHLLKGKMAYNKIVHHFNEWLYKVGDAKNPSRDYPTNVWDYFTTMGTHPRLLKVTQVGNTTMAPDIVDKNEHPMFINRISDHQNGPEDDYHEKYAKRTGIRLAATNGKFDNNGLNGYYYPLRSLLVYDSELANEMHNERIRIDVSTVFHELLSNNVRGTEYRHFENGFFENISRESPDTKLLYLMVPGLAEWNDGQGDEFMVAGLYDFTMKLPPVPKDGTYEIRMGVAHNSLRGMCQIYFGSDPDRLKPAGLPYDMRQQAKPENPEIPYQPDGDDWEINYENDRMLRNQGYMKAPQYYTICNGKAETPIRQRYGTWSCVRRIITTANMKANETYYLRFKTALKKTDSQFFMDYIEYASTNVYNNPGKSEDIW</sequence>
<reference evidence="2" key="1">
    <citation type="journal article" date="2012" name="PLoS ONE">
        <title>Gene sets for utilization of primary and secondary nutrition supplies in the distal gut of endangered iberian lynx.</title>
        <authorList>
            <person name="Alcaide M."/>
            <person name="Messina E."/>
            <person name="Richter M."/>
            <person name="Bargiela R."/>
            <person name="Peplies J."/>
            <person name="Huws S.A."/>
            <person name="Newbold C.J."/>
            <person name="Golyshin P.N."/>
            <person name="Simon M.A."/>
            <person name="Lopez G."/>
            <person name="Yakimov M.M."/>
            <person name="Ferrer M."/>
        </authorList>
    </citation>
    <scope>NUCLEOTIDE SEQUENCE</scope>
</reference>
<accession>J9G5C3</accession>
<dbReference type="Pfam" id="PF02469">
    <property type="entry name" value="Fasciclin"/>
    <property type="match status" value="1"/>
</dbReference>
<protein>
    <submittedName>
        <fullName evidence="2">Fasciclin domain protein</fullName>
    </submittedName>
</protein>
<proteinExistence type="predicted"/>
<dbReference type="EMBL" id="AMCI01002709">
    <property type="protein sequence ID" value="EJX02039.1"/>
    <property type="molecule type" value="Genomic_DNA"/>
</dbReference>
<gene>
    <name evidence="2" type="ORF">EVA_09856</name>
</gene>
<dbReference type="InterPro" id="IPR000782">
    <property type="entry name" value="FAS1_domain"/>
</dbReference>
<name>J9G5C3_9ZZZZ</name>
<dbReference type="PROSITE" id="PS50213">
    <property type="entry name" value="FAS1"/>
    <property type="match status" value="1"/>
</dbReference>
<dbReference type="InterPro" id="IPR036378">
    <property type="entry name" value="FAS1_dom_sf"/>
</dbReference>
<dbReference type="SUPFAM" id="SSF82153">
    <property type="entry name" value="FAS1 domain"/>
    <property type="match status" value="1"/>
</dbReference>
<evidence type="ECO:0000259" key="1">
    <source>
        <dbReference type="PROSITE" id="PS50213"/>
    </source>
</evidence>
<organism evidence="2">
    <name type="scientific">gut metagenome</name>
    <dbReference type="NCBI Taxonomy" id="749906"/>
    <lineage>
        <taxon>unclassified sequences</taxon>
        <taxon>metagenomes</taxon>
        <taxon>organismal metagenomes</taxon>
    </lineage>
</organism>
<dbReference type="Gene3D" id="2.30.180.10">
    <property type="entry name" value="FAS1 domain"/>
    <property type="match status" value="1"/>
</dbReference>
<feature type="domain" description="FAS1" evidence="1">
    <location>
        <begin position="30"/>
        <end position="179"/>
    </location>
</feature>
<comment type="caution">
    <text evidence="2">The sequence shown here is derived from an EMBL/GenBank/DDBJ whole genome shotgun (WGS) entry which is preliminary data.</text>
</comment>